<accession>A0A3E5BUS5</accession>
<proteinExistence type="predicted"/>
<dbReference type="AlphaFoldDB" id="A0A3E5BUS5"/>
<evidence type="ECO:0000313" key="1">
    <source>
        <dbReference type="EMBL" id="RGS57016.1"/>
    </source>
</evidence>
<name>A0A3E5BUS5_BACUN</name>
<reference evidence="1 2" key="1">
    <citation type="submission" date="2018-08" db="EMBL/GenBank/DDBJ databases">
        <title>A genome reference for cultivated species of the human gut microbiota.</title>
        <authorList>
            <person name="Zou Y."/>
            <person name="Xue W."/>
            <person name="Luo G."/>
        </authorList>
    </citation>
    <scope>NUCLEOTIDE SEQUENCE [LARGE SCALE GENOMIC DNA]</scope>
    <source>
        <strain evidence="1 2">AF21-53</strain>
    </source>
</reference>
<dbReference type="Proteomes" id="UP000285283">
    <property type="component" value="Unassembled WGS sequence"/>
</dbReference>
<protein>
    <submittedName>
        <fullName evidence="1">Uncharacterized protein</fullName>
    </submittedName>
</protein>
<comment type="caution">
    <text evidence="1">The sequence shown here is derived from an EMBL/GenBank/DDBJ whole genome shotgun (WGS) entry which is preliminary data.</text>
</comment>
<dbReference type="EMBL" id="QRVP01000002">
    <property type="protein sequence ID" value="RGS57016.1"/>
    <property type="molecule type" value="Genomic_DNA"/>
</dbReference>
<gene>
    <name evidence="1" type="ORF">DWX87_03040</name>
</gene>
<organism evidence="1 2">
    <name type="scientific">Bacteroides uniformis</name>
    <dbReference type="NCBI Taxonomy" id="820"/>
    <lineage>
        <taxon>Bacteria</taxon>
        <taxon>Pseudomonadati</taxon>
        <taxon>Bacteroidota</taxon>
        <taxon>Bacteroidia</taxon>
        <taxon>Bacteroidales</taxon>
        <taxon>Bacteroidaceae</taxon>
        <taxon>Bacteroides</taxon>
    </lineage>
</organism>
<evidence type="ECO:0000313" key="2">
    <source>
        <dbReference type="Proteomes" id="UP000285283"/>
    </source>
</evidence>
<sequence length="128" mass="13895">MVGIHGTHIQFIVQFAPMLVGSHYAGFIVCQQVFSIGLTPLGNIIEGNAERRIIDITPEAVASQSNISIVIMGIAAISPIAYRAFSGSGFLHLRLIIEEGKTLSCRVQRIFAVPVSYEASAIPKRRTE</sequence>